<dbReference type="EMBL" id="ML120108">
    <property type="protein sequence ID" value="RPA70716.1"/>
    <property type="molecule type" value="Genomic_DNA"/>
</dbReference>
<evidence type="ECO:0008006" key="3">
    <source>
        <dbReference type="Google" id="ProtNLM"/>
    </source>
</evidence>
<dbReference type="PANTHER" id="PTHR23274">
    <property type="entry name" value="DNA HELICASE-RELATED"/>
    <property type="match status" value="1"/>
</dbReference>
<protein>
    <recommendedName>
        <fullName evidence="3">ATP-dependent DNA helicase</fullName>
    </recommendedName>
</protein>
<dbReference type="STRING" id="1160509.A0A3N4HB85"/>
<name>A0A3N4HB85_ASCIM</name>
<keyword evidence="2" id="KW-1185">Reference proteome</keyword>
<evidence type="ECO:0000313" key="1">
    <source>
        <dbReference type="EMBL" id="RPA70716.1"/>
    </source>
</evidence>
<gene>
    <name evidence="1" type="ORF">BJ508DRAFT_219073</name>
</gene>
<accession>A0A3N4HB85</accession>
<dbReference type="AlphaFoldDB" id="A0A3N4HB85"/>
<dbReference type="Proteomes" id="UP000275078">
    <property type="component" value="Unassembled WGS sequence"/>
</dbReference>
<dbReference type="CDD" id="cd18809">
    <property type="entry name" value="SF1_C_RecD"/>
    <property type="match status" value="1"/>
</dbReference>
<dbReference type="GO" id="GO:0006260">
    <property type="term" value="P:DNA replication"/>
    <property type="evidence" value="ECO:0007669"/>
    <property type="project" value="TreeGrafter"/>
</dbReference>
<dbReference type="GO" id="GO:0005657">
    <property type="term" value="C:replication fork"/>
    <property type="evidence" value="ECO:0007669"/>
    <property type="project" value="TreeGrafter"/>
</dbReference>
<sequence length="149" mass="17139">MQRANGVPCHELKLKEDCVSTIMRNLSIEKGLVKNARVIVSLVKGLNHNQADTNWLLIPRIFFDFTPSLVPWTIERRQFPLRLAYAVTYNSCQGLTLDCVALDVRVNPFAHGQLYTALTRVRRREHCIVFVGKKEDMKVKNIVYKSLLL</sequence>
<dbReference type="PANTHER" id="PTHR23274:SF51">
    <property type="entry name" value="OS03G0423850 PROTEIN"/>
    <property type="match status" value="1"/>
</dbReference>
<dbReference type="InterPro" id="IPR027417">
    <property type="entry name" value="P-loop_NTPase"/>
</dbReference>
<evidence type="ECO:0000313" key="2">
    <source>
        <dbReference type="Proteomes" id="UP000275078"/>
    </source>
</evidence>
<dbReference type="OrthoDB" id="4525265at2759"/>
<organism evidence="1 2">
    <name type="scientific">Ascobolus immersus RN42</name>
    <dbReference type="NCBI Taxonomy" id="1160509"/>
    <lineage>
        <taxon>Eukaryota</taxon>
        <taxon>Fungi</taxon>
        <taxon>Dikarya</taxon>
        <taxon>Ascomycota</taxon>
        <taxon>Pezizomycotina</taxon>
        <taxon>Pezizomycetes</taxon>
        <taxon>Pezizales</taxon>
        <taxon>Ascobolaceae</taxon>
        <taxon>Ascobolus</taxon>
    </lineage>
</organism>
<dbReference type="SUPFAM" id="SSF52540">
    <property type="entry name" value="P-loop containing nucleoside triphosphate hydrolases"/>
    <property type="match status" value="1"/>
</dbReference>
<proteinExistence type="predicted"/>
<reference evidence="1 2" key="1">
    <citation type="journal article" date="2018" name="Nat. Ecol. Evol.">
        <title>Pezizomycetes genomes reveal the molecular basis of ectomycorrhizal truffle lifestyle.</title>
        <authorList>
            <person name="Murat C."/>
            <person name="Payen T."/>
            <person name="Noel B."/>
            <person name="Kuo A."/>
            <person name="Morin E."/>
            <person name="Chen J."/>
            <person name="Kohler A."/>
            <person name="Krizsan K."/>
            <person name="Balestrini R."/>
            <person name="Da Silva C."/>
            <person name="Montanini B."/>
            <person name="Hainaut M."/>
            <person name="Levati E."/>
            <person name="Barry K.W."/>
            <person name="Belfiori B."/>
            <person name="Cichocki N."/>
            <person name="Clum A."/>
            <person name="Dockter R.B."/>
            <person name="Fauchery L."/>
            <person name="Guy J."/>
            <person name="Iotti M."/>
            <person name="Le Tacon F."/>
            <person name="Lindquist E.A."/>
            <person name="Lipzen A."/>
            <person name="Malagnac F."/>
            <person name="Mello A."/>
            <person name="Molinier V."/>
            <person name="Miyauchi S."/>
            <person name="Poulain J."/>
            <person name="Riccioni C."/>
            <person name="Rubini A."/>
            <person name="Sitrit Y."/>
            <person name="Splivallo R."/>
            <person name="Traeger S."/>
            <person name="Wang M."/>
            <person name="Zifcakova L."/>
            <person name="Wipf D."/>
            <person name="Zambonelli A."/>
            <person name="Paolocci F."/>
            <person name="Nowrousian M."/>
            <person name="Ottonello S."/>
            <person name="Baldrian P."/>
            <person name="Spatafora J.W."/>
            <person name="Henrissat B."/>
            <person name="Nagy L.G."/>
            <person name="Aury J.M."/>
            <person name="Wincker P."/>
            <person name="Grigoriev I.V."/>
            <person name="Bonfante P."/>
            <person name="Martin F.M."/>
        </authorList>
    </citation>
    <scope>NUCLEOTIDE SEQUENCE [LARGE SCALE GENOMIC DNA]</scope>
    <source>
        <strain evidence="1 2">RN42</strain>
    </source>
</reference>